<dbReference type="Proteomes" id="UP001054252">
    <property type="component" value="Unassembled WGS sequence"/>
</dbReference>
<evidence type="ECO:0008006" key="3">
    <source>
        <dbReference type="Google" id="ProtNLM"/>
    </source>
</evidence>
<gene>
    <name evidence="1" type="ORF">SLEP1_g55483</name>
</gene>
<protein>
    <recommendedName>
        <fullName evidence="3">Secreted protein</fullName>
    </recommendedName>
</protein>
<name>A0AAV5MFV4_9ROSI</name>
<accession>A0AAV5MFV4</accession>
<sequence length="100" mass="11149">MLCLFAVSCSVRCRSGGLLSPPVDLWWRARGLPDLTPTTALLLVSRNYRRLIGLPSGYPVTTPELVLAGDSFFFFPSCIMYQSNSDVSIGIRNFGRYTRI</sequence>
<evidence type="ECO:0000313" key="1">
    <source>
        <dbReference type="EMBL" id="GKV48680.1"/>
    </source>
</evidence>
<reference evidence="1 2" key="1">
    <citation type="journal article" date="2021" name="Commun. Biol.">
        <title>The genome of Shorea leprosula (Dipterocarpaceae) highlights the ecological relevance of drought in aseasonal tropical rainforests.</title>
        <authorList>
            <person name="Ng K.K.S."/>
            <person name="Kobayashi M.J."/>
            <person name="Fawcett J.A."/>
            <person name="Hatakeyama M."/>
            <person name="Paape T."/>
            <person name="Ng C.H."/>
            <person name="Ang C.C."/>
            <person name="Tnah L.H."/>
            <person name="Lee C.T."/>
            <person name="Nishiyama T."/>
            <person name="Sese J."/>
            <person name="O'Brien M.J."/>
            <person name="Copetti D."/>
            <person name="Mohd Noor M.I."/>
            <person name="Ong R.C."/>
            <person name="Putra M."/>
            <person name="Sireger I.Z."/>
            <person name="Indrioko S."/>
            <person name="Kosugi Y."/>
            <person name="Izuno A."/>
            <person name="Isagi Y."/>
            <person name="Lee S.L."/>
            <person name="Shimizu K.K."/>
        </authorList>
    </citation>
    <scope>NUCLEOTIDE SEQUENCE [LARGE SCALE GENOMIC DNA]</scope>
    <source>
        <tissue evidence="1">Leaf</tissue>
    </source>
</reference>
<proteinExistence type="predicted"/>
<dbReference type="AlphaFoldDB" id="A0AAV5MFV4"/>
<organism evidence="1 2">
    <name type="scientific">Rubroshorea leprosula</name>
    <dbReference type="NCBI Taxonomy" id="152421"/>
    <lineage>
        <taxon>Eukaryota</taxon>
        <taxon>Viridiplantae</taxon>
        <taxon>Streptophyta</taxon>
        <taxon>Embryophyta</taxon>
        <taxon>Tracheophyta</taxon>
        <taxon>Spermatophyta</taxon>
        <taxon>Magnoliopsida</taxon>
        <taxon>eudicotyledons</taxon>
        <taxon>Gunneridae</taxon>
        <taxon>Pentapetalae</taxon>
        <taxon>rosids</taxon>
        <taxon>malvids</taxon>
        <taxon>Malvales</taxon>
        <taxon>Dipterocarpaceae</taxon>
        <taxon>Rubroshorea</taxon>
    </lineage>
</organism>
<dbReference type="EMBL" id="BPVZ01000266">
    <property type="protein sequence ID" value="GKV48680.1"/>
    <property type="molecule type" value="Genomic_DNA"/>
</dbReference>
<evidence type="ECO:0000313" key="2">
    <source>
        <dbReference type="Proteomes" id="UP001054252"/>
    </source>
</evidence>
<comment type="caution">
    <text evidence="1">The sequence shown here is derived from an EMBL/GenBank/DDBJ whole genome shotgun (WGS) entry which is preliminary data.</text>
</comment>
<keyword evidence="2" id="KW-1185">Reference proteome</keyword>